<organism evidence="6 7">
    <name type="scientific">Dactylosporangium fulvum</name>
    <dbReference type="NCBI Taxonomy" id="53359"/>
    <lineage>
        <taxon>Bacteria</taxon>
        <taxon>Bacillati</taxon>
        <taxon>Actinomycetota</taxon>
        <taxon>Actinomycetes</taxon>
        <taxon>Micromonosporales</taxon>
        <taxon>Micromonosporaceae</taxon>
        <taxon>Dactylosporangium</taxon>
    </lineage>
</organism>
<reference evidence="6" key="1">
    <citation type="submission" date="2021-04" db="EMBL/GenBank/DDBJ databases">
        <authorList>
            <person name="Hartkoorn R.C."/>
            <person name="Beaudoing E."/>
            <person name="Hot D."/>
        </authorList>
    </citation>
    <scope>NUCLEOTIDE SEQUENCE</scope>
    <source>
        <strain evidence="6">NRRL B-16292</strain>
    </source>
</reference>
<dbReference type="CDD" id="cd03257">
    <property type="entry name" value="ABC_NikE_OppD_transporters"/>
    <property type="match status" value="1"/>
</dbReference>
<dbReference type="InterPro" id="IPR027417">
    <property type="entry name" value="P-loop_NTPase"/>
</dbReference>
<protein>
    <submittedName>
        <fullName evidence="6">ABC transporter ATP-binding protein</fullName>
    </submittedName>
</protein>
<evidence type="ECO:0000256" key="3">
    <source>
        <dbReference type="ARBA" id="ARBA00022741"/>
    </source>
</evidence>
<dbReference type="InterPro" id="IPR003593">
    <property type="entry name" value="AAA+_ATPase"/>
</dbReference>
<comment type="similarity">
    <text evidence="1">Belongs to the ABC transporter superfamily.</text>
</comment>
<dbReference type="PROSITE" id="PS50893">
    <property type="entry name" value="ABC_TRANSPORTER_2"/>
    <property type="match status" value="1"/>
</dbReference>
<dbReference type="InterPro" id="IPR013563">
    <property type="entry name" value="Oligopep_ABC_C"/>
</dbReference>
<sequence>MSTQQPVLEVRDLSVSFVRRSLIPSRRQISYVVDSIDLTVHRGRTLGLVGESGSGKSTTAKAIVRLAPARSGSVKLNGVDLLSLRGEELKQARRRVQMVFQDPYSSLDPTMTVAECIAEPLEVHRIGARAKRRDAVLDLLEQVGLPVSMADLMPSQLSGGQRQRVAIARAICLHPDLVLCDEPVSALDVSTQNRILQMLADLRGTHGISFVLISHNLAAVQQLADEVAVMYCGTIVERGPARNVTGLPKHPYTQALVAAVPYPDPEVQRMRERVVLSGDPANPANRPTGCVFQSRCPQVLPVCRTKAPVLTDDGSGRSVACHLYQPIVG</sequence>
<proteinExistence type="inferred from homology"/>
<dbReference type="RefSeq" id="WP_259857831.1">
    <property type="nucleotide sequence ID" value="NZ_BAAAST010000016.1"/>
</dbReference>
<dbReference type="EMBL" id="CP073720">
    <property type="protein sequence ID" value="UWP80073.1"/>
    <property type="molecule type" value="Genomic_DNA"/>
</dbReference>
<feature type="domain" description="ABC transporter" evidence="5">
    <location>
        <begin position="10"/>
        <end position="257"/>
    </location>
</feature>
<evidence type="ECO:0000256" key="2">
    <source>
        <dbReference type="ARBA" id="ARBA00022448"/>
    </source>
</evidence>
<accession>A0ABY5VQM1</accession>
<name>A0ABY5VQM1_9ACTN</name>
<evidence type="ECO:0000256" key="4">
    <source>
        <dbReference type="ARBA" id="ARBA00022840"/>
    </source>
</evidence>
<dbReference type="Proteomes" id="UP001059617">
    <property type="component" value="Chromosome"/>
</dbReference>
<dbReference type="PROSITE" id="PS00211">
    <property type="entry name" value="ABC_TRANSPORTER_1"/>
    <property type="match status" value="1"/>
</dbReference>
<evidence type="ECO:0000259" key="5">
    <source>
        <dbReference type="PROSITE" id="PS50893"/>
    </source>
</evidence>
<dbReference type="Pfam" id="PF08352">
    <property type="entry name" value="oligo_HPY"/>
    <property type="match status" value="1"/>
</dbReference>
<dbReference type="InterPro" id="IPR017871">
    <property type="entry name" value="ABC_transporter-like_CS"/>
</dbReference>
<dbReference type="PANTHER" id="PTHR43776:SF7">
    <property type="entry name" value="D,D-DIPEPTIDE TRANSPORT ATP-BINDING PROTEIN DDPF-RELATED"/>
    <property type="match status" value="1"/>
</dbReference>
<keyword evidence="7" id="KW-1185">Reference proteome</keyword>
<keyword evidence="3" id="KW-0547">Nucleotide-binding</keyword>
<gene>
    <name evidence="6" type="ORF">Dfulv_33595</name>
</gene>
<dbReference type="PANTHER" id="PTHR43776">
    <property type="entry name" value="TRANSPORT ATP-BINDING PROTEIN"/>
    <property type="match status" value="1"/>
</dbReference>
<dbReference type="SUPFAM" id="SSF52540">
    <property type="entry name" value="P-loop containing nucleoside triphosphate hydrolases"/>
    <property type="match status" value="1"/>
</dbReference>
<keyword evidence="2" id="KW-0813">Transport</keyword>
<dbReference type="InterPro" id="IPR050319">
    <property type="entry name" value="ABC_transp_ATP-bind"/>
</dbReference>
<dbReference type="InterPro" id="IPR003439">
    <property type="entry name" value="ABC_transporter-like_ATP-bd"/>
</dbReference>
<reference evidence="6" key="2">
    <citation type="submission" date="2022-09" db="EMBL/GenBank/DDBJ databases">
        <title>Biosynthetic gene clusters of Dactylosporangioum fulvum.</title>
        <authorList>
            <person name="Caradec T."/>
        </authorList>
    </citation>
    <scope>NUCLEOTIDE SEQUENCE</scope>
    <source>
        <strain evidence="6">NRRL B-16292</strain>
    </source>
</reference>
<dbReference type="NCBIfam" id="TIGR01727">
    <property type="entry name" value="oligo_HPY"/>
    <property type="match status" value="1"/>
</dbReference>
<evidence type="ECO:0000313" key="6">
    <source>
        <dbReference type="EMBL" id="UWP80073.1"/>
    </source>
</evidence>
<dbReference type="GO" id="GO:0005524">
    <property type="term" value="F:ATP binding"/>
    <property type="evidence" value="ECO:0007669"/>
    <property type="project" value="UniProtKB-KW"/>
</dbReference>
<dbReference type="Pfam" id="PF00005">
    <property type="entry name" value="ABC_tran"/>
    <property type="match status" value="1"/>
</dbReference>
<evidence type="ECO:0000256" key="1">
    <source>
        <dbReference type="ARBA" id="ARBA00005417"/>
    </source>
</evidence>
<dbReference type="Gene3D" id="3.40.50.300">
    <property type="entry name" value="P-loop containing nucleotide triphosphate hydrolases"/>
    <property type="match status" value="1"/>
</dbReference>
<evidence type="ECO:0000313" key="7">
    <source>
        <dbReference type="Proteomes" id="UP001059617"/>
    </source>
</evidence>
<dbReference type="SMART" id="SM00382">
    <property type="entry name" value="AAA"/>
    <property type="match status" value="1"/>
</dbReference>
<keyword evidence="4 6" id="KW-0067">ATP-binding</keyword>